<dbReference type="EMBL" id="LSLI01000066">
    <property type="protein sequence ID" value="KXS31601.1"/>
    <property type="molecule type" value="Genomic_DNA"/>
</dbReference>
<feature type="transmembrane region" description="Helical" evidence="5">
    <location>
        <begin position="186"/>
        <end position="209"/>
    </location>
</feature>
<dbReference type="InterPro" id="IPR004089">
    <property type="entry name" value="MCPsignal_dom"/>
</dbReference>
<organism evidence="8 9">
    <name type="scientific">Candidatus Gallionella acididurans</name>
    <dbReference type="NCBI Taxonomy" id="1796491"/>
    <lineage>
        <taxon>Bacteria</taxon>
        <taxon>Pseudomonadati</taxon>
        <taxon>Pseudomonadota</taxon>
        <taxon>Betaproteobacteria</taxon>
        <taxon>Nitrosomonadales</taxon>
        <taxon>Gallionellaceae</taxon>
        <taxon>Gallionella</taxon>
    </lineage>
</organism>
<dbReference type="PROSITE" id="PS50111">
    <property type="entry name" value="CHEMOTAXIS_TRANSDUC_2"/>
    <property type="match status" value="1"/>
</dbReference>
<dbReference type="PANTHER" id="PTHR32089">
    <property type="entry name" value="METHYL-ACCEPTING CHEMOTAXIS PROTEIN MCPB"/>
    <property type="match status" value="1"/>
</dbReference>
<reference evidence="8 9" key="1">
    <citation type="submission" date="2016-02" db="EMBL/GenBank/DDBJ databases">
        <authorList>
            <person name="Wen L."/>
            <person name="He K."/>
            <person name="Yang H."/>
        </authorList>
    </citation>
    <scope>NUCLEOTIDE SEQUENCE [LARGE SCALE GENOMIC DNA]</scope>
    <source>
        <strain evidence="8">ShG14-8</strain>
    </source>
</reference>
<dbReference type="Gene3D" id="6.10.340.10">
    <property type="match status" value="1"/>
</dbReference>
<comment type="caution">
    <text evidence="8">The sequence shown here is derived from an EMBL/GenBank/DDBJ whole genome shotgun (WGS) entry which is preliminary data.</text>
</comment>
<dbReference type="GO" id="GO:0007165">
    <property type="term" value="P:signal transduction"/>
    <property type="evidence" value="ECO:0007669"/>
    <property type="project" value="UniProtKB-KW"/>
</dbReference>
<keyword evidence="5" id="KW-1133">Transmembrane helix</keyword>
<dbReference type="CDD" id="cd19410">
    <property type="entry name" value="HK9-like_sensor"/>
    <property type="match status" value="1"/>
</dbReference>
<dbReference type="Pfam" id="PF00672">
    <property type="entry name" value="HAMP"/>
    <property type="match status" value="1"/>
</dbReference>
<dbReference type="Gene3D" id="1.10.287.950">
    <property type="entry name" value="Methyl-accepting chemotaxis protein"/>
    <property type="match status" value="1"/>
</dbReference>
<dbReference type="Proteomes" id="UP000070578">
    <property type="component" value="Unassembled WGS sequence"/>
</dbReference>
<feature type="domain" description="Methyl-accepting transducer" evidence="6">
    <location>
        <begin position="264"/>
        <end position="500"/>
    </location>
</feature>
<dbReference type="CDD" id="cd06225">
    <property type="entry name" value="HAMP"/>
    <property type="match status" value="1"/>
</dbReference>
<dbReference type="PANTHER" id="PTHR32089:SF112">
    <property type="entry name" value="LYSOZYME-LIKE PROTEIN-RELATED"/>
    <property type="match status" value="1"/>
</dbReference>
<dbReference type="PROSITE" id="PS50885">
    <property type="entry name" value="HAMP"/>
    <property type="match status" value="1"/>
</dbReference>
<evidence type="ECO:0000256" key="3">
    <source>
        <dbReference type="ARBA" id="ARBA00029447"/>
    </source>
</evidence>
<evidence type="ECO:0000256" key="5">
    <source>
        <dbReference type="SAM" id="Phobius"/>
    </source>
</evidence>
<sequence>MKWNIGTKIGAGYALALSMLVILGMISYRNTTGFIEAAQLKVHTYQVLENLAGVLSALKDAETGQRGYIIVGEERYLQPYQTGTAAVNKALLNLRHLTEDNPTQQHRLDTLEPLIAAKLSELKETIDLRKGKGFEAALQVVRTDKGRQVMDEIRKVTEEMGNEEKTLLDQRDGEVKTSSQTTISSIVYGVPFAFAVLALIGFLITRIIVRPLRAISEVAERVTSGDLTVNVPEDNRADEVGILGRTFHGMVENLRRLTREINEGVGVLTSTSSEILSTTTQVASGAAETATVVSETTATVEEVKQTAQMSSQKAKYVSDSAQKASQVSQSGRKSVEDAIAGMQRIQEQMESIAESIVRLSEQSQAIGEIIATVNDLAEQSNVLAVNAAIEAAKAGEHGKGFGVVAQEVKSLAEQSKQATGQVRAILGEIQKATGAAVLATEQGNKAVEAGVKQTTETGESIRLLAESIHEAAQAATQIAASSQQQMVGMDQVALAMENIKQASVQNVAGTKQAEVAAQNLHELGQKLKQLAEQYKV</sequence>
<dbReference type="SMART" id="SM00304">
    <property type="entry name" value="HAMP"/>
    <property type="match status" value="1"/>
</dbReference>
<comment type="subcellular location">
    <subcellularLocation>
        <location evidence="1">Membrane</location>
    </subcellularLocation>
</comment>
<dbReference type="GO" id="GO:0004888">
    <property type="term" value="F:transmembrane signaling receptor activity"/>
    <property type="evidence" value="ECO:0007669"/>
    <property type="project" value="InterPro"/>
</dbReference>
<dbReference type="PRINTS" id="PR00260">
    <property type="entry name" value="CHEMTRNSDUCR"/>
</dbReference>
<dbReference type="PATRIC" id="fig|1796491.3.peg.2474"/>
<reference evidence="8 9" key="2">
    <citation type="submission" date="2016-03" db="EMBL/GenBank/DDBJ databases">
        <title>New uncultured bacterium of the family Gallionellaceae from acid mine drainage: description and reconstruction of genome based on metagenomic analysis of microbial community.</title>
        <authorList>
            <person name="Kadnikov V."/>
            <person name="Ivasenko D."/>
            <person name="Beletsky A."/>
            <person name="Mardanov A."/>
            <person name="Danilova E."/>
            <person name="Pimenov N."/>
            <person name="Karnachuk O."/>
            <person name="Ravin N."/>
        </authorList>
    </citation>
    <scope>NUCLEOTIDE SEQUENCE [LARGE SCALE GENOMIC DNA]</scope>
    <source>
        <strain evidence="8">ShG14-8</strain>
    </source>
</reference>
<dbReference type="Pfam" id="PF00015">
    <property type="entry name" value="MCPsignal"/>
    <property type="match status" value="1"/>
</dbReference>
<dbReference type="InterPro" id="IPR004090">
    <property type="entry name" value="Chemotax_Me-accpt_rcpt"/>
</dbReference>
<feature type="transmembrane region" description="Helical" evidence="5">
    <location>
        <begin position="12"/>
        <end position="28"/>
    </location>
</feature>
<evidence type="ECO:0000256" key="2">
    <source>
        <dbReference type="ARBA" id="ARBA00023224"/>
    </source>
</evidence>
<keyword evidence="5" id="KW-0812">Transmembrane</keyword>
<evidence type="ECO:0000256" key="1">
    <source>
        <dbReference type="ARBA" id="ARBA00004370"/>
    </source>
</evidence>
<dbReference type="AlphaFoldDB" id="A0A139BRL1"/>
<evidence type="ECO:0000313" key="8">
    <source>
        <dbReference type="EMBL" id="KXS31601.1"/>
    </source>
</evidence>
<dbReference type="InterPro" id="IPR007891">
    <property type="entry name" value="CHASE3"/>
</dbReference>
<evidence type="ECO:0000259" key="6">
    <source>
        <dbReference type="PROSITE" id="PS50111"/>
    </source>
</evidence>
<dbReference type="FunFam" id="1.10.287.950:FF:000001">
    <property type="entry name" value="Methyl-accepting chemotaxis sensory transducer"/>
    <property type="match status" value="1"/>
</dbReference>
<gene>
    <name evidence="8" type="ORF">AWT59_2262</name>
</gene>
<dbReference type="GO" id="GO:0006935">
    <property type="term" value="P:chemotaxis"/>
    <property type="evidence" value="ECO:0007669"/>
    <property type="project" value="InterPro"/>
</dbReference>
<evidence type="ECO:0000313" key="9">
    <source>
        <dbReference type="Proteomes" id="UP000070578"/>
    </source>
</evidence>
<accession>A0A139BRL1</accession>
<name>A0A139BRL1_9PROT</name>
<comment type="similarity">
    <text evidence="3">Belongs to the methyl-accepting chemotaxis (MCP) protein family.</text>
</comment>
<dbReference type="SMART" id="SM00283">
    <property type="entry name" value="MA"/>
    <property type="match status" value="1"/>
</dbReference>
<protein>
    <submittedName>
        <fullName evidence="8">Methyl-accepting chemotaxis sensory transducer</fullName>
    </submittedName>
</protein>
<dbReference type="SUPFAM" id="SSF58104">
    <property type="entry name" value="Methyl-accepting chemotaxis protein (MCP) signaling domain"/>
    <property type="match status" value="1"/>
</dbReference>
<proteinExistence type="inferred from homology"/>
<evidence type="ECO:0000259" key="7">
    <source>
        <dbReference type="PROSITE" id="PS50885"/>
    </source>
</evidence>
<feature type="domain" description="HAMP" evidence="7">
    <location>
        <begin position="206"/>
        <end position="259"/>
    </location>
</feature>
<keyword evidence="2 4" id="KW-0807">Transducer</keyword>
<dbReference type="Pfam" id="PF05227">
    <property type="entry name" value="CHASE3"/>
    <property type="match status" value="1"/>
</dbReference>
<dbReference type="InterPro" id="IPR003660">
    <property type="entry name" value="HAMP_dom"/>
</dbReference>
<dbReference type="GO" id="GO:0016020">
    <property type="term" value="C:membrane"/>
    <property type="evidence" value="ECO:0007669"/>
    <property type="project" value="UniProtKB-SubCell"/>
</dbReference>
<keyword evidence="5" id="KW-0472">Membrane</keyword>
<evidence type="ECO:0000256" key="4">
    <source>
        <dbReference type="PROSITE-ProRule" id="PRU00284"/>
    </source>
</evidence>